<protein>
    <recommendedName>
        <fullName evidence="9">FUN14 family protein</fullName>
    </recommendedName>
</protein>
<keyword evidence="3 7" id="KW-0812">Transmembrane</keyword>
<evidence type="ECO:0000256" key="6">
    <source>
        <dbReference type="SAM" id="MobiDB-lite"/>
    </source>
</evidence>
<evidence type="ECO:0000256" key="2">
    <source>
        <dbReference type="ARBA" id="ARBA00009160"/>
    </source>
</evidence>
<dbReference type="EMBL" id="UOGK01000716">
    <property type="protein sequence ID" value="VAX42560.1"/>
    <property type="molecule type" value="Genomic_DNA"/>
</dbReference>
<comment type="subcellular location">
    <subcellularLocation>
        <location evidence="1">Membrane</location>
    </subcellularLocation>
</comment>
<evidence type="ECO:0000256" key="4">
    <source>
        <dbReference type="ARBA" id="ARBA00022989"/>
    </source>
</evidence>
<keyword evidence="5 7" id="KW-0472">Membrane</keyword>
<sequence length="201" mass="20748">MSEQAAANSGFLAGLTVVQKLALVVAAVVSFTGAGMWGVAATTAPDRTVPADKTAATEGDDAPAYRPEGLTDDTTAGSPDDGDEPREAGDDADQDKTTLELYSPTVFRLGFAFFVGFAIAYALRAAFKVVLIVVGAVLLLLVGLQMAGLITVNWEAMQGLYETSTAWLATQTESLTAFLRGYIPSGGTAVAGFGVGMLKGK</sequence>
<gene>
    <name evidence="8" type="ORF">MNBD_PLANCTO03-1687</name>
</gene>
<evidence type="ECO:0000256" key="3">
    <source>
        <dbReference type="ARBA" id="ARBA00022692"/>
    </source>
</evidence>
<proteinExistence type="inferred from homology"/>
<dbReference type="GO" id="GO:0016020">
    <property type="term" value="C:membrane"/>
    <property type="evidence" value="ECO:0007669"/>
    <property type="project" value="UniProtKB-SubCell"/>
</dbReference>
<reference evidence="8" key="1">
    <citation type="submission" date="2018-06" db="EMBL/GenBank/DDBJ databases">
        <authorList>
            <person name="Zhirakovskaya E."/>
        </authorList>
    </citation>
    <scope>NUCLEOTIDE SEQUENCE</scope>
</reference>
<evidence type="ECO:0000256" key="7">
    <source>
        <dbReference type="SAM" id="Phobius"/>
    </source>
</evidence>
<dbReference type="InterPro" id="IPR007014">
    <property type="entry name" value="FUN14"/>
</dbReference>
<feature type="transmembrane region" description="Helical" evidence="7">
    <location>
        <begin position="105"/>
        <end position="123"/>
    </location>
</feature>
<name>A0A3B1E270_9ZZZZ</name>
<evidence type="ECO:0000313" key="8">
    <source>
        <dbReference type="EMBL" id="VAX42560.1"/>
    </source>
</evidence>
<dbReference type="AlphaFoldDB" id="A0A3B1E270"/>
<accession>A0A3B1E270</accession>
<evidence type="ECO:0008006" key="9">
    <source>
        <dbReference type="Google" id="ProtNLM"/>
    </source>
</evidence>
<evidence type="ECO:0000256" key="1">
    <source>
        <dbReference type="ARBA" id="ARBA00004370"/>
    </source>
</evidence>
<feature type="region of interest" description="Disordered" evidence="6">
    <location>
        <begin position="49"/>
        <end position="95"/>
    </location>
</feature>
<keyword evidence="4 7" id="KW-1133">Transmembrane helix</keyword>
<feature type="transmembrane region" description="Helical" evidence="7">
    <location>
        <begin position="130"/>
        <end position="154"/>
    </location>
</feature>
<evidence type="ECO:0000256" key="5">
    <source>
        <dbReference type="ARBA" id="ARBA00023136"/>
    </source>
</evidence>
<feature type="transmembrane region" description="Helical" evidence="7">
    <location>
        <begin position="21"/>
        <end position="40"/>
    </location>
</feature>
<organism evidence="8">
    <name type="scientific">hydrothermal vent metagenome</name>
    <dbReference type="NCBI Taxonomy" id="652676"/>
    <lineage>
        <taxon>unclassified sequences</taxon>
        <taxon>metagenomes</taxon>
        <taxon>ecological metagenomes</taxon>
    </lineage>
</organism>
<comment type="similarity">
    <text evidence="2">Belongs to the FUN14 family.</text>
</comment>
<feature type="transmembrane region" description="Helical" evidence="7">
    <location>
        <begin position="174"/>
        <end position="198"/>
    </location>
</feature>
<dbReference type="Pfam" id="PF04930">
    <property type="entry name" value="FUN14"/>
    <property type="match status" value="1"/>
</dbReference>
<feature type="compositionally biased region" description="Basic and acidic residues" evidence="6">
    <location>
        <begin position="85"/>
        <end position="95"/>
    </location>
</feature>